<comment type="subunit">
    <text evidence="4">Homotetramer.</text>
</comment>
<comment type="catalytic activity">
    <reaction evidence="24">
        <text>2-oxopentanoate + N(omega),N(omega)-dimethyl-L-arginine = 5-(3,3-dimethylguanidino)-2-oxopentanoate + L-2-aminopentanoate</text>
        <dbReference type="Rhea" id="RHEA:77359"/>
        <dbReference type="ChEBI" id="CHEBI:28644"/>
        <dbReference type="ChEBI" id="CHEBI:58326"/>
        <dbReference type="ChEBI" id="CHEBI:58441"/>
        <dbReference type="ChEBI" id="CHEBI:197301"/>
    </reaction>
</comment>
<keyword evidence="36" id="KW-1185">Reference proteome</keyword>
<dbReference type="InterPro" id="IPR005814">
    <property type="entry name" value="Aminotrans_3"/>
</dbReference>
<evidence type="ECO:0000256" key="31">
    <source>
        <dbReference type="ARBA" id="ARBA00048560"/>
    </source>
</evidence>
<evidence type="ECO:0000256" key="25">
    <source>
        <dbReference type="ARBA" id="ARBA00044055"/>
    </source>
</evidence>
<dbReference type="Pfam" id="PF00202">
    <property type="entry name" value="Aminotran_3"/>
    <property type="match status" value="1"/>
</dbReference>
<dbReference type="GO" id="GO:0030170">
    <property type="term" value="F:pyridoxal phosphate binding"/>
    <property type="evidence" value="ECO:0007669"/>
    <property type="project" value="InterPro"/>
</dbReference>
<comment type="function">
    <text evidence="35">Multifunctional aminotransferase with a broad substrate specificity. Catalyzes the conversion of glyoxylate to glycine using alanine as the amino donor. Catalyzes metabolism of not L- but the D-isomer of D-beta-aminoisobutyric acid to generate 2-methyl-3-oxopropanoate and alanine. Catalyzes the transfer of the amino group from beta-alanine to pyruvate to yield L-alanine and 3-oxopropanoate. Can metabolize NG-monomethyl-L-arginine (NMMA), asymmetric NG,NG-dimethyl-L-arginine (ADMA) and symmetric NG,N'G-dimethyl-L-arginine (SDMA). ADMA is a potent inhibitor of nitric-oxide (NO) synthase, and this activity provides mechanism through which the kidney regulates blood pressure.</text>
</comment>
<evidence type="ECO:0000256" key="21">
    <source>
        <dbReference type="ARBA" id="ARBA00043777"/>
    </source>
</evidence>
<dbReference type="GO" id="GO:0009436">
    <property type="term" value="P:glyoxylate catabolic process"/>
    <property type="evidence" value="ECO:0007669"/>
    <property type="project" value="TreeGrafter"/>
</dbReference>
<evidence type="ECO:0000256" key="22">
    <source>
        <dbReference type="ARBA" id="ARBA00043798"/>
    </source>
</evidence>
<dbReference type="EC" id="2.6.1.40" evidence="9"/>
<comment type="catalytic activity">
    <reaction evidence="15">
        <text>N(omega),N(omega)-dimethyl-L-arginine + pyruvate = 5-(3,3-dimethylguanidino)-2-oxopentanoate + L-alanine</text>
        <dbReference type="Rhea" id="RHEA:77303"/>
        <dbReference type="ChEBI" id="CHEBI:15361"/>
        <dbReference type="ChEBI" id="CHEBI:57972"/>
        <dbReference type="ChEBI" id="CHEBI:58326"/>
        <dbReference type="ChEBI" id="CHEBI:197301"/>
    </reaction>
</comment>
<evidence type="ECO:0000256" key="8">
    <source>
        <dbReference type="ARBA" id="ARBA00033660"/>
    </source>
</evidence>
<comment type="catalytic activity">
    <reaction evidence="29">
        <text>L-ornithine + glyoxylate = 5-amino-2-oxopentanoate + glycine</text>
        <dbReference type="Rhea" id="RHEA:77331"/>
        <dbReference type="ChEBI" id="CHEBI:36655"/>
        <dbReference type="ChEBI" id="CHEBI:46911"/>
        <dbReference type="ChEBI" id="CHEBI:57305"/>
        <dbReference type="ChEBI" id="CHEBI:58802"/>
    </reaction>
</comment>
<reference evidence="37" key="2">
    <citation type="submission" date="2017-02" db="UniProtKB">
        <authorList>
            <consortium name="WormBaseParasite"/>
        </authorList>
    </citation>
    <scope>IDENTIFICATION</scope>
</reference>
<evidence type="ECO:0000256" key="26">
    <source>
        <dbReference type="ARBA" id="ARBA00044257"/>
    </source>
</evidence>
<sequence length="105" mass="11839">MTDSVSQVIEEEKLQENCAVVGDYFLKQLSSIDSHLIGDVRGKGLMIGVELIDEDGKPLTGDRLANIFEGIKSSCEKMSNIFEHERSLCSSIYKNPYLDNMSFMW</sequence>
<evidence type="ECO:0000256" key="5">
    <source>
        <dbReference type="ARBA" id="ARBA00013049"/>
    </source>
</evidence>
<evidence type="ECO:0000256" key="17">
    <source>
        <dbReference type="ARBA" id="ARBA00043726"/>
    </source>
</evidence>
<dbReference type="WBParaSite" id="ACAC_0000511901-mRNA-1">
    <property type="protein sequence ID" value="ACAC_0000511901-mRNA-1"/>
    <property type="gene ID" value="ACAC_0000511901"/>
</dbReference>
<evidence type="ECO:0000256" key="35">
    <source>
        <dbReference type="ARBA" id="ARBA00058068"/>
    </source>
</evidence>
<evidence type="ECO:0000256" key="13">
    <source>
        <dbReference type="ARBA" id="ARBA00042611"/>
    </source>
</evidence>
<comment type="subcellular location">
    <subcellularLocation>
        <location evidence="2">Mitochondrion</location>
    </subcellularLocation>
</comment>
<keyword evidence="7" id="KW-0808">Transferase</keyword>
<evidence type="ECO:0000256" key="3">
    <source>
        <dbReference type="ARBA" id="ARBA00008954"/>
    </source>
</evidence>
<evidence type="ECO:0000256" key="27">
    <source>
        <dbReference type="ARBA" id="ARBA00044258"/>
    </source>
</evidence>
<dbReference type="GO" id="GO:0019481">
    <property type="term" value="P:L-alanine catabolic process, by transamination"/>
    <property type="evidence" value="ECO:0007669"/>
    <property type="project" value="TreeGrafter"/>
</dbReference>
<evidence type="ECO:0000313" key="36">
    <source>
        <dbReference type="Proteomes" id="UP000035642"/>
    </source>
</evidence>
<evidence type="ECO:0000256" key="19">
    <source>
        <dbReference type="ARBA" id="ARBA00043751"/>
    </source>
</evidence>
<evidence type="ECO:0000256" key="29">
    <source>
        <dbReference type="ARBA" id="ARBA00048264"/>
    </source>
</evidence>
<evidence type="ECO:0000256" key="28">
    <source>
        <dbReference type="ARBA" id="ARBA00047892"/>
    </source>
</evidence>
<comment type="catalytic activity">
    <reaction evidence="18">
        <text>N(omega),N(omega)-dimethyl-L-arginine + oxaloacetate = 5-(3,3-dimethylguanidino)-2-oxopentanoate + L-aspartate</text>
        <dbReference type="Rhea" id="RHEA:77343"/>
        <dbReference type="ChEBI" id="CHEBI:16452"/>
        <dbReference type="ChEBI" id="CHEBI:29991"/>
        <dbReference type="ChEBI" id="CHEBI:58326"/>
        <dbReference type="ChEBI" id="CHEBI:197301"/>
    </reaction>
</comment>
<evidence type="ECO:0000256" key="11">
    <source>
        <dbReference type="ARBA" id="ARBA00041662"/>
    </source>
</evidence>
<evidence type="ECO:0000256" key="9">
    <source>
        <dbReference type="ARBA" id="ARBA00039130"/>
    </source>
</evidence>
<evidence type="ECO:0000256" key="1">
    <source>
        <dbReference type="ARBA" id="ARBA00001933"/>
    </source>
</evidence>
<evidence type="ECO:0000256" key="14">
    <source>
        <dbReference type="ARBA" id="ARBA00042669"/>
    </source>
</evidence>
<dbReference type="STRING" id="6313.A0A0K0D4X4"/>
<comment type="catalytic activity">
    <reaction evidence="19">
        <text>2-oxobutanoate + L-alanine = (2S)-2-aminobutanoate + pyruvate</text>
        <dbReference type="Rhea" id="RHEA:77355"/>
        <dbReference type="ChEBI" id="CHEBI:15361"/>
        <dbReference type="ChEBI" id="CHEBI:16763"/>
        <dbReference type="ChEBI" id="CHEBI:57972"/>
        <dbReference type="ChEBI" id="CHEBI:74359"/>
        <dbReference type="EC" id="2.6.1.44"/>
    </reaction>
</comment>
<comment type="catalytic activity">
    <reaction evidence="17">
        <text>(R)-3-amino-2-methylpropanoate + pyruvate = 2-methyl-3-oxopropanoate + L-alanine</text>
        <dbReference type="Rhea" id="RHEA:18393"/>
        <dbReference type="ChEBI" id="CHEBI:15361"/>
        <dbReference type="ChEBI" id="CHEBI:57700"/>
        <dbReference type="ChEBI" id="CHEBI:57731"/>
        <dbReference type="ChEBI" id="CHEBI:57972"/>
        <dbReference type="EC" id="2.6.1.40"/>
    </reaction>
    <physiologicalReaction direction="left-to-right" evidence="17">
        <dbReference type="Rhea" id="RHEA:18394"/>
    </physiologicalReaction>
</comment>
<evidence type="ECO:0000256" key="34">
    <source>
        <dbReference type="ARBA" id="ARBA00049480"/>
    </source>
</evidence>
<comment type="catalytic activity">
    <reaction evidence="16">
        <text>(2S)-2-aminobutanoate + glyoxylate = 2-oxobutanoate + glycine</text>
        <dbReference type="Rhea" id="RHEA:77339"/>
        <dbReference type="ChEBI" id="CHEBI:16763"/>
        <dbReference type="ChEBI" id="CHEBI:36655"/>
        <dbReference type="ChEBI" id="CHEBI:57305"/>
        <dbReference type="ChEBI" id="CHEBI:74359"/>
    </reaction>
</comment>
<comment type="catalytic activity">
    <reaction evidence="31">
        <text>N(omega),N(omega)-dimethyl-L-arginine + 2-oxobutanoate = 5-(3,3-dimethylguanidino)-2-oxopentanoate + (2S)-2-aminobutanoate</text>
        <dbReference type="Rhea" id="RHEA:77351"/>
        <dbReference type="ChEBI" id="CHEBI:16763"/>
        <dbReference type="ChEBI" id="CHEBI:58326"/>
        <dbReference type="ChEBI" id="CHEBI:74359"/>
        <dbReference type="ChEBI" id="CHEBI:197301"/>
    </reaction>
</comment>
<evidence type="ECO:0000256" key="18">
    <source>
        <dbReference type="ARBA" id="ARBA00043749"/>
    </source>
</evidence>
<dbReference type="PANTHER" id="PTHR45688:SF3">
    <property type="entry name" value="ALANINE--GLYOXYLATE AMINOTRANSFERASE 2, MITOCHONDRIAL"/>
    <property type="match status" value="1"/>
</dbReference>
<evidence type="ECO:0000256" key="2">
    <source>
        <dbReference type="ARBA" id="ARBA00004173"/>
    </source>
</evidence>
<comment type="similarity">
    <text evidence="3">Belongs to the class-III pyridoxal-phosphate-dependent aminotransferase family.</text>
</comment>
<dbReference type="EC" id="2.6.1.44" evidence="5"/>
<dbReference type="GO" id="GO:0047305">
    <property type="term" value="F:(R)-3-amino-2-methylpropionate-pyruvate transaminase activity"/>
    <property type="evidence" value="ECO:0007669"/>
    <property type="project" value="UniProtKB-EC"/>
</dbReference>
<dbReference type="PANTHER" id="PTHR45688">
    <property type="match status" value="1"/>
</dbReference>
<organism evidence="36 37">
    <name type="scientific">Angiostrongylus cantonensis</name>
    <name type="common">Rat lungworm</name>
    <dbReference type="NCBI Taxonomy" id="6313"/>
    <lineage>
        <taxon>Eukaryota</taxon>
        <taxon>Metazoa</taxon>
        <taxon>Ecdysozoa</taxon>
        <taxon>Nematoda</taxon>
        <taxon>Chromadorea</taxon>
        <taxon>Rhabditida</taxon>
        <taxon>Rhabditina</taxon>
        <taxon>Rhabditomorpha</taxon>
        <taxon>Strongyloidea</taxon>
        <taxon>Metastrongylidae</taxon>
        <taxon>Angiostrongylus</taxon>
    </lineage>
</organism>
<dbReference type="InterPro" id="IPR015422">
    <property type="entry name" value="PyrdxlP-dep_Trfase_small"/>
</dbReference>
<comment type="catalytic activity">
    <reaction evidence="28">
        <text>N(omega),N(omega)-dimethyl-L-arginine + glyoxylate = 5-(3,3-dimethylguanidino)-2-oxopentanoate + glycine</text>
        <dbReference type="Rhea" id="RHEA:77311"/>
        <dbReference type="ChEBI" id="CHEBI:36655"/>
        <dbReference type="ChEBI" id="CHEBI:57305"/>
        <dbReference type="ChEBI" id="CHEBI:58326"/>
        <dbReference type="ChEBI" id="CHEBI:197301"/>
    </reaction>
</comment>
<evidence type="ECO:0000313" key="37">
    <source>
        <dbReference type="WBParaSite" id="ACAC_0000511901-mRNA-1"/>
    </source>
</evidence>
<name>A0A0K0D4X4_ANGCA</name>
<protein>
    <recommendedName>
        <fullName evidence="10">Alanine--glyoxylate aminotransferase 2, mitochondrial</fullName>
        <ecNumber evidence="25">2.6.1.18</ecNumber>
        <ecNumber evidence="9">2.6.1.40</ecNumber>
        <ecNumber evidence="5">2.6.1.44</ecNumber>
    </recommendedName>
    <alternativeName>
        <fullName evidence="11">(R)-3-amino-2-methylpropionate--pyruvate transaminase</fullName>
    </alternativeName>
    <alternativeName>
        <fullName evidence="13">Beta-ALAAT II</fullName>
    </alternativeName>
    <alternativeName>
        <fullName evidence="14">Beta-alanine-pyruvate aminotransferase</fullName>
    </alternativeName>
    <alternativeName>
        <fullName evidence="27">D-3-aminoisobutyrate-pyruvate aminotransferase</fullName>
    </alternativeName>
    <alternativeName>
        <fullName evidence="12">D-AIBAT</fullName>
    </alternativeName>
    <alternativeName>
        <fullName evidence="26">D-beta-aminoisobutyrate-pyruvate aminotransferase</fullName>
    </alternativeName>
</protein>
<comment type="cofactor">
    <cofactor evidence="1">
        <name>pyridoxal 5'-phosphate</name>
        <dbReference type="ChEBI" id="CHEBI:597326"/>
    </cofactor>
</comment>
<evidence type="ECO:0000256" key="23">
    <source>
        <dbReference type="ARBA" id="ARBA00043825"/>
    </source>
</evidence>
<evidence type="ECO:0000256" key="15">
    <source>
        <dbReference type="ARBA" id="ARBA00043669"/>
    </source>
</evidence>
<evidence type="ECO:0000256" key="7">
    <source>
        <dbReference type="ARBA" id="ARBA00022679"/>
    </source>
</evidence>
<comment type="catalytic activity">
    <reaction evidence="20">
        <text>N(omega)-methyl-L-arginine + pyruvate = 5-(3-methylguanidino)-2-oxopentanoate + L-alanine</text>
        <dbReference type="Rhea" id="RHEA:77319"/>
        <dbReference type="ChEBI" id="CHEBI:15361"/>
        <dbReference type="ChEBI" id="CHEBI:57972"/>
        <dbReference type="ChEBI" id="CHEBI:114953"/>
        <dbReference type="ChEBI" id="CHEBI:197314"/>
    </reaction>
</comment>
<evidence type="ECO:0000256" key="12">
    <source>
        <dbReference type="ARBA" id="ARBA00041845"/>
    </source>
</evidence>
<evidence type="ECO:0000256" key="6">
    <source>
        <dbReference type="ARBA" id="ARBA00022576"/>
    </source>
</evidence>
<evidence type="ECO:0000256" key="16">
    <source>
        <dbReference type="ARBA" id="ARBA00043679"/>
    </source>
</evidence>
<keyword evidence="6" id="KW-0032">Aminotransferase</keyword>
<dbReference type="AlphaFoldDB" id="A0A0K0D4X4"/>
<evidence type="ECO:0000256" key="30">
    <source>
        <dbReference type="ARBA" id="ARBA00048500"/>
    </source>
</evidence>
<comment type="catalytic activity">
    <reaction evidence="23">
        <text>3-oxopropanoate + L-alanine = beta-alanine + pyruvate</text>
        <dbReference type="Rhea" id="RHEA:14077"/>
        <dbReference type="ChEBI" id="CHEBI:15361"/>
        <dbReference type="ChEBI" id="CHEBI:33190"/>
        <dbReference type="ChEBI" id="CHEBI:57966"/>
        <dbReference type="ChEBI" id="CHEBI:57972"/>
        <dbReference type="EC" id="2.6.1.18"/>
    </reaction>
    <physiologicalReaction direction="right-to-left" evidence="23">
        <dbReference type="Rhea" id="RHEA:14079"/>
    </physiologicalReaction>
</comment>
<dbReference type="GO" id="GO:0008453">
    <property type="term" value="F:alanine-glyoxylate transaminase activity"/>
    <property type="evidence" value="ECO:0007669"/>
    <property type="project" value="UniProtKB-EC"/>
</dbReference>
<comment type="catalytic activity">
    <reaction evidence="32">
        <text>N(omega)-methyl-L-arginine + glyoxylate = 5-(3-methylguanidino)-2-oxopentanoate + glycine</text>
        <dbReference type="Rhea" id="RHEA:77323"/>
        <dbReference type="ChEBI" id="CHEBI:36655"/>
        <dbReference type="ChEBI" id="CHEBI:57305"/>
        <dbReference type="ChEBI" id="CHEBI:114953"/>
        <dbReference type="ChEBI" id="CHEBI:197314"/>
    </reaction>
</comment>
<comment type="catalytic activity">
    <reaction evidence="34">
        <text>N(omega),N('omega)-dimethyl-L-arginine + glyoxylate = 5-(3,3'-dimethylguanidino)-2-oxopentanoate + glycine</text>
        <dbReference type="Rhea" id="RHEA:77315"/>
        <dbReference type="ChEBI" id="CHEBI:36655"/>
        <dbReference type="ChEBI" id="CHEBI:57305"/>
        <dbReference type="ChEBI" id="CHEBI:197308"/>
        <dbReference type="ChEBI" id="CHEBI:197310"/>
    </reaction>
</comment>
<dbReference type="Gene3D" id="3.90.1150.10">
    <property type="entry name" value="Aspartate Aminotransferase, domain 1"/>
    <property type="match status" value="1"/>
</dbReference>
<evidence type="ECO:0000256" key="20">
    <source>
        <dbReference type="ARBA" id="ARBA00043758"/>
    </source>
</evidence>
<evidence type="ECO:0000256" key="32">
    <source>
        <dbReference type="ARBA" id="ARBA00048760"/>
    </source>
</evidence>
<comment type="catalytic activity">
    <reaction evidence="22">
        <text>N(omega),N('omega)-dimethyl-L-arginine + pyruvate = 5-(3,3'-dimethylguanidino)-2-oxopentanoate + L-alanine</text>
        <dbReference type="Rhea" id="RHEA:77307"/>
        <dbReference type="ChEBI" id="CHEBI:15361"/>
        <dbReference type="ChEBI" id="CHEBI:57972"/>
        <dbReference type="ChEBI" id="CHEBI:197308"/>
        <dbReference type="ChEBI" id="CHEBI:197310"/>
    </reaction>
</comment>
<comment type="catalytic activity">
    <reaction evidence="33">
        <text>oxaloacetate + L-alanine = L-aspartate + pyruvate</text>
        <dbReference type="Rhea" id="RHEA:77347"/>
        <dbReference type="ChEBI" id="CHEBI:15361"/>
        <dbReference type="ChEBI" id="CHEBI:16452"/>
        <dbReference type="ChEBI" id="CHEBI:29991"/>
        <dbReference type="ChEBI" id="CHEBI:57972"/>
    </reaction>
</comment>
<evidence type="ECO:0000256" key="24">
    <source>
        <dbReference type="ARBA" id="ARBA00043826"/>
    </source>
</evidence>
<dbReference type="InterPro" id="IPR015424">
    <property type="entry name" value="PyrdxlP-dep_Trfase"/>
</dbReference>
<dbReference type="EC" id="2.6.1.18" evidence="25"/>
<dbReference type="GO" id="GO:0016223">
    <property type="term" value="F:beta-alanine:pyruvate transaminase activity"/>
    <property type="evidence" value="ECO:0007669"/>
    <property type="project" value="UniProtKB-EC"/>
</dbReference>
<comment type="catalytic activity">
    <reaction evidence="30">
        <text>2-oxohexanoate + N(omega),N(omega)-dimethyl-L-arginine = L-2-aminohexanoate + 5-(3,3-dimethylguanidino)-2-oxopentanoate</text>
        <dbReference type="Rhea" id="RHEA:77363"/>
        <dbReference type="ChEBI" id="CHEBI:35177"/>
        <dbReference type="ChEBI" id="CHEBI:58326"/>
        <dbReference type="ChEBI" id="CHEBI:58455"/>
        <dbReference type="ChEBI" id="CHEBI:197301"/>
    </reaction>
</comment>
<reference evidence="36" key="1">
    <citation type="submission" date="2012-09" db="EMBL/GenBank/DDBJ databases">
        <authorList>
            <person name="Martin A.A."/>
        </authorList>
    </citation>
    <scope>NUCLEOTIDE SEQUENCE</scope>
</reference>
<evidence type="ECO:0000256" key="4">
    <source>
        <dbReference type="ARBA" id="ARBA00011881"/>
    </source>
</evidence>
<dbReference type="SUPFAM" id="SSF53383">
    <property type="entry name" value="PLP-dependent transferases"/>
    <property type="match status" value="1"/>
</dbReference>
<dbReference type="Proteomes" id="UP000035642">
    <property type="component" value="Unassembled WGS sequence"/>
</dbReference>
<comment type="catalytic activity">
    <reaction evidence="8">
        <text>glyoxylate + L-alanine = glycine + pyruvate</text>
        <dbReference type="Rhea" id="RHEA:24248"/>
        <dbReference type="ChEBI" id="CHEBI:15361"/>
        <dbReference type="ChEBI" id="CHEBI:36655"/>
        <dbReference type="ChEBI" id="CHEBI:57305"/>
        <dbReference type="ChEBI" id="CHEBI:57972"/>
        <dbReference type="EC" id="2.6.1.44"/>
    </reaction>
    <physiologicalReaction direction="left-to-right" evidence="8">
        <dbReference type="Rhea" id="RHEA:24249"/>
    </physiologicalReaction>
</comment>
<accession>A0A0K0D4X4</accession>
<evidence type="ECO:0000256" key="10">
    <source>
        <dbReference type="ARBA" id="ARBA00039862"/>
    </source>
</evidence>
<comment type="catalytic activity">
    <reaction evidence="21">
        <text>L-ornithine + pyruvate = 5-amino-2-oxopentanoate + L-alanine</text>
        <dbReference type="Rhea" id="RHEA:77327"/>
        <dbReference type="ChEBI" id="CHEBI:15361"/>
        <dbReference type="ChEBI" id="CHEBI:46911"/>
        <dbReference type="ChEBI" id="CHEBI:57972"/>
        <dbReference type="ChEBI" id="CHEBI:58802"/>
    </reaction>
</comment>
<dbReference type="GO" id="GO:0005739">
    <property type="term" value="C:mitochondrion"/>
    <property type="evidence" value="ECO:0007669"/>
    <property type="project" value="UniProtKB-SubCell"/>
</dbReference>
<proteinExistence type="inferred from homology"/>
<evidence type="ECO:0000256" key="33">
    <source>
        <dbReference type="ARBA" id="ARBA00048916"/>
    </source>
</evidence>